<name>A0A5B7JIY6_PORTR</name>
<dbReference type="EMBL" id="VSRR010093809">
    <property type="protein sequence ID" value="MPC93157.1"/>
    <property type="molecule type" value="Genomic_DNA"/>
</dbReference>
<reference evidence="1 2" key="1">
    <citation type="submission" date="2019-05" db="EMBL/GenBank/DDBJ databases">
        <title>Another draft genome of Portunus trituberculatus and its Hox gene families provides insights of decapod evolution.</title>
        <authorList>
            <person name="Jeong J.-H."/>
            <person name="Song I."/>
            <person name="Kim S."/>
            <person name="Choi T."/>
            <person name="Kim D."/>
            <person name="Ryu S."/>
            <person name="Kim W."/>
        </authorList>
    </citation>
    <scope>NUCLEOTIDE SEQUENCE [LARGE SCALE GENOMIC DNA]</scope>
    <source>
        <tissue evidence="1">Muscle</tissue>
    </source>
</reference>
<dbReference type="AlphaFoldDB" id="A0A5B7JIY6"/>
<protein>
    <recommendedName>
        <fullName evidence="3">Reverse transcriptase zinc-binding domain-containing protein</fullName>
    </recommendedName>
</protein>
<accession>A0A5B7JIY6</accession>
<keyword evidence="2" id="KW-1185">Reference proteome</keyword>
<sequence>MNVVTRFKQSWEGTQARAAITRFCLGHTTVSAHLYHLCLSPDPFCPWYRTISETIKHFLLHCPRFHSHRTALHSWLSALAITTLDLQTLLAT</sequence>
<dbReference type="Proteomes" id="UP000324222">
    <property type="component" value="Unassembled WGS sequence"/>
</dbReference>
<evidence type="ECO:0000313" key="2">
    <source>
        <dbReference type="Proteomes" id="UP000324222"/>
    </source>
</evidence>
<gene>
    <name evidence="1" type="ORF">E2C01_088279</name>
</gene>
<evidence type="ECO:0000313" key="1">
    <source>
        <dbReference type="EMBL" id="MPC93157.1"/>
    </source>
</evidence>
<proteinExistence type="predicted"/>
<organism evidence="1 2">
    <name type="scientific">Portunus trituberculatus</name>
    <name type="common">Swimming crab</name>
    <name type="synonym">Neptunus trituberculatus</name>
    <dbReference type="NCBI Taxonomy" id="210409"/>
    <lineage>
        <taxon>Eukaryota</taxon>
        <taxon>Metazoa</taxon>
        <taxon>Ecdysozoa</taxon>
        <taxon>Arthropoda</taxon>
        <taxon>Crustacea</taxon>
        <taxon>Multicrustacea</taxon>
        <taxon>Malacostraca</taxon>
        <taxon>Eumalacostraca</taxon>
        <taxon>Eucarida</taxon>
        <taxon>Decapoda</taxon>
        <taxon>Pleocyemata</taxon>
        <taxon>Brachyura</taxon>
        <taxon>Eubrachyura</taxon>
        <taxon>Portunoidea</taxon>
        <taxon>Portunidae</taxon>
        <taxon>Portuninae</taxon>
        <taxon>Portunus</taxon>
    </lineage>
</organism>
<comment type="caution">
    <text evidence="1">The sequence shown here is derived from an EMBL/GenBank/DDBJ whole genome shotgun (WGS) entry which is preliminary data.</text>
</comment>
<evidence type="ECO:0008006" key="3">
    <source>
        <dbReference type="Google" id="ProtNLM"/>
    </source>
</evidence>